<dbReference type="EMBL" id="JBHTKL010000001">
    <property type="protein sequence ID" value="MFD1017895.1"/>
    <property type="molecule type" value="Genomic_DNA"/>
</dbReference>
<organism evidence="2 3">
    <name type="scientific">Thalassobacillus hwangdonensis</name>
    <dbReference type="NCBI Taxonomy" id="546108"/>
    <lineage>
        <taxon>Bacteria</taxon>
        <taxon>Bacillati</taxon>
        <taxon>Bacillota</taxon>
        <taxon>Bacilli</taxon>
        <taxon>Bacillales</taxon>
        <taxon>Bacillaceae</taxon>
        <taxon>Thalassobacillus</taxon>
    </lineage>
</organism>
<proteinExistence type="predicted"/>
<feature type="transmembrane region" description="Helical" evidence="1">
    <location>
        <begin position="365"/>
        <end position="385"/>
    </location>
</feature>
<feature type="transmembrane region" description="Helical" evidence="1">
    <location>
        <begin position="263"/>
        <end position="283"/>
    </location>
</feature>
<protein>
    <recommendedName>
        <fullName evidence="4">Integral membrane protein</fullName>
    </recommendedName>
</protein>
<dbReference type="RefSeq" id="WP_386055992.1">
    <property type="nucleotide sequence ID" value="NZ_JBHTKL010000001.1"/>
</dbReference>
<feature type="transmembrane region" description="Helical" evidence="1">
    <location>
        <begin position="207"/>
        <end position="227"/>
    </location>
</feature>
<feature type="transmembrane region" description="Helical" evidence="1">
    <location>
        <begin position="289"/>
        <end position="311"/>
    </location>
</feature>
<feature type="transmembrane region" description="Helical" evidence="1">
    <location>
        <begin position="61"/>
        <end position="78"/>
    </location>
</feature>
<keyword evidence="1" id="KW-0812">Transmembrane</keyword>
<keyword evidence="1" id="KW-0472">Membrane</keyword>
<feature type="transmembrane region" description="Helical" evidence="1">
    <location>
        <begin position="6"/>
        <end position="25"/>
    </location>
</feature>
<dbReference type="InterPro" id="IPR049576">
    <property type="entry name" value="HDC-like"/>
</dbReference>
<comment type="caution">
    <text evidence="2">The sequence shown here is derived from an EMBL/GenBank/DDBJ whole genome shotgun (WGS) entry which is preliminary data.</text>
</comment>
<keyword evidence="3" id="KW-1185">Reference proteome</keyword>
<evidence type="ECO:0000256" key="1">
    <source>
        <dbReference type="SAM" id="Phobius"/>
    </source>
</evidence>
<feature type="transmembrane region" description="Helical" evidence="1">
    <location>
        <begin position="90"/>
        <end position="114"/>
    </location>
</feature>
<feature type="transmembrane region" description="Helical" evidence="1">
    <location>
        <begin position="140"/>
        <end position="161"/>
    </location>
</feature>
<accession>A0ABW3KW73</accession>
<feature type="transmembrane region" description="Helical" evidence="1">
    <location>
        <begin position="233"/>
        <end position="251"/>
    </location>
</feature>
<sequence>MLNQPLIATAILMGLLVIGEIISIATRARVPMLLVVFLGYMLALWTGLFPKDIVTNSPLSTFGSLVIAPLIVHMGTLMPMQIIRKQYKAVVIALSGILIAGVLVIAIVTPIMGYETAVSGVGPLTGGIIAFLITSEKLKALGLTSLVVIPALVLALQKLLGLPLATNLLRRYATKMVAQPEFAELVHESHKEKTTEKKKRCLIKEKYSTPIVLLFQLMFGGALAVILGEFTPIHYSLWALTIGILGMYSGFYQENMMVRANSFGIAMAGLIFVIVPSLNEVTFQKFVEYLPMVFLILGLGAVGIALGGYIASKLLKWDPMLGIPVALTALFGFPGDYIICEEISRSTGKNGAEEKYIFNQLMSPLLIGGFTTVTTASIVVASMLMSTL</sequence>
<reference evidence="3" key="1">
    <citation type="journal article" date="2019" name="Int. J. Syst. Evol. Microbiol.">
        <title>The Global Catalogue of Microorganisms (GCM) 10K type strain sequencing project: providing services to taxonomists for standard genome sequencing and annotation.</title>
        <authorList>
            <consortium name="The Broad Institute Genomics Platform"/>
            <consortium name="The Broad Institute Genome Sequencing Center for Infectious Disease"/>
            <person name="Wu L."/>
            <person name="Ma J."/>
        </authorList>
    </citation>
    <scope>NUCLEOTIDE SEQUENCE [LARGE SCALE GENOMIC DNA]</scope>
    <source>
        <strain evidence="3">CCUG 56607</strain>
    </source>
</reference>
<evidence type="ECO:0008006" key="4">
    <source>
        <dbReference type="Google" id="ProtNLM"/>
    </source>
</evidence>
<feature type="transmembrane region" description="Helical" evidence="1">
    <location>
        <begin position="32"/>
        <end position="49"/>
    </location>
</feature>
<evidence type="ECO:0000313" key="2">
    <source>
        <dbReference type="EMBL" id="MFD1017895.1"/>
    </source>
</evidence>
<keyword evidence="1" id="KW-1133">Transmembrane helix</keyword>
<name>A0ABW3KW73_9BACI</name>
<evidence type="ECO:0000313" key="3">
    <source>
        <dbReference type="Proteomes" id="UP001596990"/>
    </source>
</evidence>
<gene>
    <name evidence="2" type="ORF">ACFQ2J_01680</name>
</gene>
<dbReference type="Proteomes" id="UP001596990">
    <property type="component" value="Unassembled WGS sequence"/>
</dbReference>
<dbReference type="CDD" id="cd21416">
    <property type="entry name" value="HDC_protein"/>
    <property type="match status" value="1"/>
</dbReference>